<dbReference type="PATRIC" id="fig|39960.10.peg.707"/>
<evidence type="ECO:0000313" key="1">
    <source>
        <dbReference type="EMBL" id="KEO89982.1"/>
    </source>
</evidence>
<name>A0A074MWJ5_9SPHN</name>
<accession>A0A074MWJ5</accession>
<dbReference type="RefSeq" id="WP_051698403.1">
    <property type="nucleotide sequence ID" value="NZ_CP017057.1"/>
</dbReference>
<dbReference type="OrthoDB" id="572467at2"/>
<comment type="caution">
    <text evidence="1">The sequence shown here is derived from an EMBL/GenBank/DDBJ whole genome shotgun (WGS) entry which is preliminary data.</text>
</comment>
<reference evidence="1 2" key="1">
    <citation type="submission" date="2014-04" db="EMBL/GenBank/DDBJ databases">
        <title>A comprehensive comparison of genomes of Erythrobacter spp. Strains.</title>
        <authorList>
            <person name="Zheng Q."/>
        </authorList>
    </citation>
    <scope>NUCLEOTIDE SEQUENCE [LARGE SCALE GENOMIC DNA]</scope>
    <source>
        <strain evidence="1 2">DSM 8509</strain>
    </source>
</reference>
<dbReference type="EMBL" id="JMIX01000013">
    <property type="protein sequence ID" value="KEO89982.1"/>
    <property type="molecule type" value="Genomic_DNA"/>
</dbReference>
<dbReference type="KEGG" id="elq:Ga0102493_111625"/>
<evidence type="ECO:0008006" key="3">
    <source>
        <dbReference type="Google" id="ProtNLM"/>
    </source>
</evidence>
<organism evidence="1 2">
    <name type="scientific">Erythrobacter litoralis</name>
    <dbReference type="NCBI Taxonomy" id="39960"/>
    <lineage>
        <taxon>Bacteria</taxon>
        <taxon>Pseudomonadati</taxon>
        <taxon>Pseudomonadota</taxon>
        <taxon>Alphaproteobacteria</taxon>
        <taxon>Sphingomonadales</taxon>
        <taxon>Erythrobacteraceae</taxon>
        <taxon>Erythrobacter/Porphyrobacter group</taxon>
        <taxon>Erythrobacter</taxon>
    </lineage>
</organism>
<keyword evidence="2" id="KW-1185">Reference proteome</keyword>
<gene>
    <name evidence="1" type="ORF">EH32_03060</name>
</gene>
<dbReference type="AlphaFoldDB" id="A0A074MWJ5"/>
<sequence length="134" mass="14916">MARYVSAEESARLILIYNADGGVLNALKDAVHKVARPGSYPCSLCALTYGWVAMHSDWRRFVFRLPMGKMFLYRDQVAKVFPGLSVDLPAILFHHGYGEPDVLVSSAELNALQHRRQLMALLADRLGEADRPGS</sequence>
<protein>
    <recommendedName>
        <fullName evidence="3">GTPase</fullName>
    </recommendedName>
</protein>
<proteinExistence type="predicted"/>
<dbReference type="Proteomes" id="UP000027866">
    <property type="component" value="Unassembled WGS sequence"/>
</dbReference>
<evidence type="ECO:0000313" key="2">
    <source>
        <dbReference type="Proteomes" id="UP000027866"/>
    </source>
</evidence>